<name>A0A2T1K8V2_9GAMM</name>
<keyword evidence="2" id="KW-1185">Reference proteome</keyword>
<dbReference type="AlphaFoldDB" id="A0A2T1K8V2"/>
<dbReference type="Proteomes" id="UP000238385">
    <property type="component" value="Unassembled WGS sequence"/>
</dbReference>
<proteinExistence type="predicted"/>
<organism evidence="1 2">
    <name type="scientific">Marinobacter halophilus</name>
    <dbReference type="NCBI Taxonomy" id="1323740"/>
    <lineage>
        <taxon>Bacteria</taxon>
        <taxon>Pseudomonadati</taxon>
        <taxon>Pseudomonadota</taxon>
        <taxon>Gammaproteobacteria</taxon>
        <taxon>Pseudomonadales</taxon>
        <taxon>Marinobacteraceae</taxon>
        <taxon>Marinobacter</taxon>
    </lineage>
</organism>
<dbReference type="EMBL" id="PXNN01000017">
    <property type="protein sequence ID" value="PSF06470.1"/>
    <property type="molecule type" value="Genomic_DNA"/>
</dbReference>
<accession>A0A2T1K8V2</accession>
<sequence>MALAGLETIELLLSRLMLLSITMARETLLFRVVEIGAPSMKTTVYASVILQAKAYRNKDLT</sequence>
<protein>
    <submittedName>
        <fullName evidence="1">Uncharacterized protein</fullName>
    </submittedName>
</protein>
<reference evidence="1 2" key="1">
    <citation type="submission" date="2018-03" db="EMBL/GenBank/DDBJ databases">
        <title>Marinobacter brunus sp. nov., a marine bacterium of Gamma-proteobacteria isolated from the surface seawater of the South China Sea.</title>
        <authorList>
            <person name="Cheng H."/>
            <person name="Wu Y.-H."/>
            <person name="Xamxidin M."/>
            <person name="Xu X.-W."/>
        </authorList>
    </citation>
    <scope>NUCLEOTIDE SEQUENCE [LARGE SCALE GENOMIC DNA]</scope>
    <source>
        <strain evidence="1 2">JCM 30472</strain>
    </source>
</reference>
<evidence type="ECO:0000313" key="2">
    <source>
        <dbReference type="Proteomes" id="UP000238385"/>
    </source>
</evidence>
<comment type="caution">
    <text evidence="1">The sequence shown here is derived from an EMBL/GenBank/DDBJ whole genome shotgun (WGS) entry which is preliminary data.</text>
</comment>
<evidence type="ECO:0000313" key="1">
    <source>
        <dbReference type="EMBL" id="PSF06470.1"/>
    </source>
</evidence>
<gene>
    <name evidence="1" type="ORF">C7H08_15290</name>
</gene>